<dbReference type="AlphaFoldDB" id="A0A401H7X7"/>
<evidence type="ECO:0000313" key="3">
    <source>
        <dbReference type="EMBL" id="GBF08566.1"/>
    </source>
</evidence>
<dbReference type="GO" id="GO:0006535">
    <property type="term" value="P:cysteine biosynthetic process from serine"/>
    <property type="evidence" value="ECO:0007669"/>
    <property type="project" value="InterPro"/>
</dbReference>
<comment type="caution">
    <text evidence="3">The sequence shown here is derived from an EMBL/GenBank/DDBJ whole genome shotgun (WGS) entry which is preliminary data.</text>
</comment>
<dbReference type="Proteomes" id="UP000291213">
    <property type="component" value="Unassembled WGS sequence"/>
</dbReference>
<dbReference type="PROSITE" id="PS00901">
    <property type="entry name" value="CYS_SYNTHASE"/>
    <property type="match status" value="1"/>
</dbReference>
<dbReference type="OrthoDB" id="10138at2157"/>
<organism evidence="3 4">
    <name type="scientific">Aeropyrum pernix</name>
    <dbReference type="NCBI Taxonomy" id="56636"/>
    <lineage>
        <taxon>Archaea</taxon>
        <taxon>Thermoproteota</taxon>
        <taxon>Thermoprotei</taxon>
        <taxon>Desulfurococcales</taxon>
        <taxon>Desulfurococcaceae</taxon>
        <taxon>Aeropyrum</taxon>
    </lineage>
</organism>
<evidence type="ECO:0000259" key="2">
    <source>
        <dbReference type="Pfam" id="PF00291"/>
    </source>
</evidence>
<comment type="cofactor">
    <cofactor evidence="1">
        <name>pyridoxal 5'-phosphate</name>
        <dbReference type="ChEBI" id="CHEBI:597326"/>
    </cofactor>
</comment>
<dbReference type="Gene3D" id="3.90.1530.20">
    <property type="match status" value="1"/>
</dbReference>
<dbReference type="InterPro" id="IPR036052">
    <property type="entry name" value="TrpB-like_PALP_sf"/>
</dbReference>
<evidence type="ECO:0000256" key="1">
    <source>
        <dbReference type="ARBA" id="ARBA00001933"/>
    </source>
</evidence>
<reference evidence="3 4" key="1">
    <citation type="submission" date="2017-02" db="EMBL/GenBank/DDBJ databases">
        <title>isolation and characterization of a novel temperate virus Aeropyrum globular virus 1 infecting hyperthermophilic archaeon Aeropyrum.</title>
        <authorList>
            <person name="Yumiya M."/>
            <person name="Yoshida T."/>
            <person name="Sako Y."/>
        </authorList>
    </citation>
    <scope>NUCLEOTIDE SEQUENCE [LARGE SCALE GENOMIC DNA]</scope>
    <source>
        <strain evidence="3 4">YK1-12-2013</strain>
    </source>
</reference>
<feature type="domain" description="Tryptophan synthase beta chain-like PALP" evidence="2">
    <location>
        <begin position="95"/>
        <end position="368"/>
    </location>
</feature>
<dbReference type="SUPFAM" id="SSF53686">
    <property type="entry name" value="Tryptophan synthase beta subunit-like PLP-dependent enzymes"/>
    <property type="match status" value="1"/>
</dbReference>
<dbReference type="InterPro" id="IPR050214">
    <property type="entry name" value="Cys_Synth/Cystath_Beta-Synth"/>
</dbReference>
<evidence type="ECO:0000313" key="4">
    <source>
        <dbReference type="Proteomes" id="UP000291213"/>
    </source>
</evidence>
<dbReference type="InterPro" id="IPR001926">
    <property type="entry name" value="TrpB-like_PALP"/>
</dbReference>
<sequence>MALADISGYLDVLDSVRGFSYLENAREVLRSGEARCLGNPRSEPGYVKALYVIGAARIPVGDGCSHTLEELGVFDVSVPGEMVFPSPLDFFERGKPTPLVRSRLQLPNGVRVWLKLEWYNPFSLSVKDRPAVEIISRLSRSVEKGSLIADATSSNFGVALSAVARLYGYRSRVYLPGAAEEFGKLLPRLLGAQVIIDPEAPSTVHLLPRVMKDAKSEGFVHVNQFYNDANFEAHMRGTAREIFVQSRRGGLALRGVAGSLGTSGHMSAAAFYLQSVDPSIRAVLVQPAQGDSIPGIRRVETGMLWINMLDISYTLAEVTLEEAMEAVVEVARSDGLVIGPSGGAAVKALAKKAAEGDLEPGDYVVVVPDTGFKYLSLVQNVLEGAGDSA</sequence>
<protein>
    <submittedName>
        <fullName evidence="3">Protein CysO</fullName>
    </submittedName>
</protein>
<name>A0A401H7X7_AERPX</name>
<accession>A0A401H7X7</accession>
<dbReference type="Pfam" id="PF00291">
    <property type="entry name" value="PALP"/>
    <property type="match status" value="1"/>
</dbReference>
<gene>
    <name evidence="3" type="ORF">apy_02910</name>
</gene>
<dbReference type="EMBL" id="BDMD01000011">
    <property type="protein sequence ID" value="GBF08566.1"/>
    <property type="molecule type" value="Genomic_DNA"/>
</dbReference>
<dbReference type="Gene3D" id="3.40.50.1100">
    <property type="match status" value="2"/>
</dbReference>
<dbReference type="RefSeq" id="WP_131159630.1">
    <property type="nucleotide sequence ID" value="NZ_BDMD01000011.1"/>
</dbReference>
<dbReference type="PANTHER" id="PTHR10314">
    <property type="entry name" value="CYSTATHIONINE BETA-SYNTHASE"/>
    <property type="match status" value="1"/>
</dbReference>
<proteinExistence type="predicted"/>
<dbReference type="InterPro" id="IPR001216">
    <property type="entry name" value="P-phosphate_BS"/>
</dbReference>